<dbReference type="EMBL" id="ASHM01027632">
    <property type="protein sequence ID" value="PNX74514.1"/>
    <property type="molecule type" value="Genomic_DNA"/>
</dbReference>
<evidence type="ECO:0000256" key="1">
    <source>
        <dbReference type="SAM" id="MobiDB-lite"/>
    </source>
</evidence>
<evidence type="ECO:0000313" key="3">
    <source>
        <dbReference type="Proteomes" id="UP000236291"/>
    </source>
</evidence>
<reference evidence="2 3" key="2">
    <citation type="journal article" date="2017" name="Front. Plant Sci.">
        <title>Gene Classification and Mining of Molecular Markers Useful in Red Clover (Trifolium pratense) Breeding.</title>
        <authorList>
            <person name="Istvanek J."/>
            <person name="Dluhosova J."/>
            <person name="Dluhos P."/>
            <person name="Patkova L."/>
            <person name="Nedelnik J."/>
            <person name="Repkova J."/>
        </authorList>
    </citation>
    <scope>NUCLEOTIDE SEQUENCE [LARGE SCALE GENOMIC DNA]</scope>
    <source>
        <strain evidence="3">cv. Tatra</strain>
        <tissue evidence="2">Young leaves</tissue>
    </source>
</reference>
<evidence type="ECO:0000313" key="2">
    <source>
        <dbReference type="EMBL" id="PNX74514.1"/>
    </source>
</evidence>
<protein>
    <submittedName>
        <fullName evidence="2">Uncharacterized protein</fullName>
    </submittedName>
</protein>
<proteinExistence type="predicted"/>
<feature type="non-terminal residue" evidence="2">
    <location>
        <position position="109"/>
    </location>
</feature>
<accession>A0A2K3L7J5</accession>
<comment type="caution">
    <text evidence="2">The sequence shown here is derived from an EMBL/GenBank/DDBJ whole genome shotgun (WGS) entry which is preliminary data.</text>
</comment>
<feature type="region of interest" description="Disordered" evidence="1">
    <location>
        <begin position="27"/>
        <end position="48"/>
    </location>
</feature>
<dbReference type="AlphaFoldDB" id="A0A2K3L7J5"/>
<name>A0A2K3L7J5_TRIPR</name>
<reference evidence="2 3" key="1">
    <citation type="journal article" date="2014" name="Am. J. Bot.">
        <title>Genome assembly and annotation for red clover (Trifolium pratense; Fabaceae).</title>
        <authorList>
            <person name="Istvanek J."/>
            <person name="Jaros M."/>
            <person name="Krenek A."/>
            <person name="Repkova J."/>
        </authorList>
    </citation>
    <scope>NUCLEOTIDE SEQUENCE [LARGE SCALE GENOMIC DNA]</scope>
    <source>
        <strain evidence="3">cv. Tatra</strain>
        <tissue evidence="2">Young leaves</tissue>
    </source>
</reference>
<gene>
    <name evidence="2" type="ORF">L195_g030435</name>
</gene>
<organism evidence="2 3">
    <name type="scientific">Trifolium pratense</name>
    <name type="common">Red clover</name>
    <dbReference type="NCBI Taxonomy" id="57577"/>
    <lineage>
        <taxon>Eukaryota</taxon>
        <taxon>Viridiplantae</taxon>
        <taxon>Streptophyta</taxon>
        <taxon>Embryophyta</taxon>
        <taxon>Tracheophyta</taxon>
        <taxon>Spermatophyta</taxon>
        <taxon>Magnoliopsida</taxon>
        <taxon>eudicotyledons</taxon>
        <taxon>Gunneridae</taxon>
        <taxon>Pentapetalae</taxon>
        <taxon>rosids</taxon>
        <taxon>fabids</taxon>
        <taxon>Fabales</taxon>
        <taxon>Fabaceae</taxon>
        <taxon>Papilionoideae</taxon>
        <taxon>50 kb inversion clade</taxon>
        <taxon>NPAAA clade</taxon>
        <taxon>Hologalegina</taxon>
        <taxon>IRL clade</taxon>
        <taxon>Trifolieae</taxon>
        <taxon>Trifolium</taxon>
    </lineage>
</organism>
<sequence>MHCSHSGLTLHPLTLWKAGSSEASLLEANQSSDGGMKQSMERPGTLNDSSSIVHVSSILVLVWLIAVSPKPEKCHYRLTRACLYGRVQINLKCAPKRPHKPFSSMCTKP</sequence>
<dbReference type="Proteomes" id="UP000236291">
    <property type="component" value="Unassembled WGS sequence"/>
</dbReference>